<name>Q7VGW5_HELHP</name>
<keyword evidence="2" id="KW-0813">Transport</keyword>
<dbReference type="GO" id="GO:0008324">
    <property type="term" value="F:monoatomic cation transmembrane transporter activity"/>
    <property type="evidence" value="ECO:0007669"/>
    <property type="project" value="InterPro"/>
</dbReference>
<dbReference type="EMBL" id="AE017125">
    <property type="protein sequence ID" value="AAP77802.1"/>
    <property type="molecule type" value="Genomic_DNA"/>
</dbReference>
<evidence type="ECO:0000256" key="4">
    <source>
        <dbReference type="ARBA" id="ARBA00022692"/>
    </source>
</evidence>
<organism evidence="9 10">
    <name type="scientific">Helicobacter hepaticus (strain ATCC 51449 / 3B1)</name>
    <dbReference type="NCBI Taxonomy" id="235279"/>
    <lineage>
        <taxon>Bacteria</taxon>
        <taxon>Pseudomonadati</taxon>
        <taxon>Campylobacterota</taxon>
        <taxon>Epsilonproteobacteria</taxon>
        <taxon>Campylobacterales</taxon>
        <taxon>Helicobacteraceae</taxon>
        <taxon>Helicobacter</taxon>
    </lineage>
</organism>
<feature type="transmembrane region" description="Helical" evidence="8">
    <location>
        <begin position="6"/>
        <end position="27"/>
    </location>
</feature>
<feature type="transmembrane region" description="Helical" evidence="8">
    <location>
        <begin position="123"/>
        <end position="144"/>
    </location>
</feature>
<evidence type="ECO:0000313" key="9">
    <source>
        <dbReference type="EMBL" id="AAP77802.1"/>
    </source>
</evidence>
<keyword evidence="6" id="KW-0406">Ion transport</keyword>
<keyword evidence="5 8" id="KW-1133">Transmembrane helix</keyword>
<keyword evidence="3" id="KW-1003">Cell membrane</keyword>
<evidence type="ECO:0000256" key="6">
    <source>
        <dbReference type="ARBA" id="ARBA00023065"/>
    </source>
</evidence>
<reference evidence="9 10" key="1">
    <citation type="journal article" date="2003" name="Proc. Natl. Acad. Sci. U.S.A.">
        <title>The complete genome sequence of the carcinogenic bacterium Helicobacter hepaticus.</title>
        <authorList>
            <person name="Suerbaum S."/>
            <person name="Josenhans C."/>
            <person name="Sterzenbach T."/>
            <person name="Drescher B."/>
            <person name="Brandt P."/>
            <person name="Bell M."/>
            <person name="Droege M."/>
            <person name="Fartmann B."/>
            <person name="Fischer H.-P."/>
            <person name="Ge Z."/>
            <person name="Hoerster A."/>
            <person name="Holland R."/>
            <person name="Klein K."/>
            <person name="Koenig J."/>
            <person name="Macko L."/>
            <person name="Mendz G.L."/>
            <person name="Nyakatura G."/>
            <person name="Schauer D.B."/>
            <person name="Shen Z."/>
            <person name="Weber J."/>
            <person name="Frosch M."/>
            <person name="Fox J.G."/>
        </authorList>
    </citation>
    <scope>NUCLEOTIDE SEQUENCE [LARGE SCALE GENOMIC DNA]</scope>
    <source>
        <strain evidence="10">ATCC 51449 / 3B1</strain>
    </source>
</reference>
<protein>
    <recommendedName>
        <fullName evidence="11">Potassium transporter</fullName>
    </recommendedName>
</protein>
<keyword evidence="7 8" id="KW-0472">Membrane</keyword>
<dbReference type="Proteomes" id="UP000002495">
    <property type="component" value="Chromosome"/>
</dbReference>
<proteinExistence type="predicted"/>
<keyword evidence="4 8" id="KW-0812">Transmembrane</keyword>
<gene>
    <name evidence="9" type="primary">ktrB</name>
    <name evidence="9" type="ordered locus">HH_1205</name>
</gene>
<evidence type="ECO:0000256" key="3">
    <source>
        <dbReference type="ARBA" id="ARBA00022475"/>
    </source>
</evidence>
<evidence type="ECO:0000256" key="5">
    <source>
        <dbReference type="ARBA" id="ARBA00022989"/>
    </source>
</evidence>
<dbReference type="AlphaFoldDB" id="Q7VGW5"/>
<feature type="transmembrane region" description="Helical" evidence="8">
    <location>
        <begin position="425"/>
        <end position="448"/>
    </location>
</feature>
<feature type="transmembrane region" description="Helical" evidence="8">
    <location>
        <begin position="246"/>
        <end position="264"/>
    </location>
</feature>
<dbReference type="InterPro" id="IPR003445">
    <property type="entry name" value="Cat_transpt"/>
</dbReference>
<feature type="transmembrane region" description="Helical" evidence="8">
    <location>
        <begin position="34"/>
        <end position="55"/>
    </location>
</feature>
<accession>Q7VGW5</accession>
<dbReference type="Pfam" id="PF02386">
    <property type="entry name" value="TrkH"/>
    <property type="match status" value="1"/>
</dbReference>
<dbReference type="STRING" id="235279.HH_1205"/>
<dbReference type="GO" id="GO:0030001">
    <property type="term" value="P:metal ion transport"/>
    <property type="evidence" value="ECO:0007669"/>
    <property type="project" value="UniProtKB-ARBA"/>
</dbReference>
<dbReference type="PANTHER" id="PTHR32024">
    <property type="entry name" value="TRK SYSTEM POTASSIUM UPTAKE PROTEIN TRKG-RELATED"/>
    <property type="match status" value="1"/>
</dbReference>
<dbReference type="GO" id="GO:0005886">
    <property type="term" value="C:plasma membrane"/>
    <property type="evidence" value="ECO:0007669"/>
    <property type="project" value="UniProtKB-SubCell"/>
</dbReference>
<evidence type="ECO:0000256" key="1">
    <source>
        <dbReference type="ARBA" id="ARBA00004651"/>
    </source>
</evidence>
<feature type="transmembrane region" description="Helical" evidence="8">
    <location>
        <begin position="184"/>
        <end position="204"/>
    </location>
</feature>
<feature type="transmembrane region" description="Helical" evidence="8">
    <location>
        <begin position="67"/>
        <end position="92"/>
    </location>
</feature>
<dbReference type="KEGG" id="hhe:HH_1205"/>
<evidence type="ECO:0008006" key="11">
    <source>
        <dbReference type="Google" id="ProtNLM"/>
    </source>
</evidence>
<comment type="subcellular location">
    <subcellularLocation>
        <location evidence="1">Cell membrane</location>
        <topology evidence="1">Multi-pass membrane protein</topology>
    </subcellularLocation>
</comment>
<evidence type="ECO:0000256" key="8">
    <source>
        <dbReference type="SAM" id="Phobius"/>
    </source>
</evidence>
<feature type="transmembrane region" description="Helical" evidence="8">
    <location>
        <begin position="314"/>
        <end position="345"/>
    </location>
</feature>
<dbReference type="eggNOG" id="COG0168">
    <property type="taxonomic scope" value="Bacteria"/>
</dbReference>
<dbReference type="OrthoDB" id="9810952at2"/>
<feature type="transmembrane region" description="Helical" evidence="8">
    <location>
        <begin position="210"/>
        <end position="226"/>
    </location>
</feature>
<evidence type="ECO:0000313" key="10">
    <source>
        <dbReference type="Proteomes" id="UP000002495"/>
    </source>
</evidence>
<dbReference type="HOGENOM" id="CLU_026429_0_1_7"/>
<keyword evidence="10" id="KW-1185">Reference proteome</keyword>
<feature type="transmembrane region" description="Helical" evidence="8">
    <location>
        <begin position="365"/>
        <end position="386"/>
    </location>
</feature>
<feature type="transmembrane region" description="Helical" evidence="8">
    <location>
        <begin position="150"/>
        <end position="172"/>
    </location>
</feature>
<sequence length="466" mass="51802">MTNLKSMQILIIGYVGIIILGALLLFLPCMHSSSLSFIEALFTSTSAFTCTGLIIKDTALDFTPFGQAVILALIWLGGLGYMSMLGIVYVFLRKRLSNRERNMIKESLNYPSYDGMMSFLKKVLFFVILIESFGALALFIYFYFVQDFSVFTALWAGIFHAISAFNNAGFSIFSTNLMAYRQSVFVNSVICFLIIAGGMGYIVLIELHTFIKSRLYIFWNICLAFMRNKPLSNLHTIRLSLHSKIVVSYTFVLLTLGFSFIFVLEYHNPKSMGNFEFFDKILSSFFMSVNYRTSGFNSIDLGGLKDSTMFFSSLLMIIGGAPGGTAGGIKVTTLATLFAFCAALFYDTQPRLFKRRIMEKSVKKAIGVGIIAMICITLANFIIAALQEDTRFMLIMFEVSSAFATTGVSAGNGGTLSLSANFSPLSQIVIIGLMLMGKVGILAFWLAFVGKRKQSYITLQEERVII</sequence>
<evidence type="ECO:0000256" key="2">
    <source>
        <dbReference type="ARBA" id="ARBA00022448"/>
    </source>
</evidence>
<dbReference type="RefSeq" id="WP_011116045.1">
    <property type="nucleotide sequence ID" value="NC_004917.1"/>
</dbReference>
<dbReference type="PANTHER" id="PTHR32024:SF1">
    <property type="entry name" value="KTR SYSTEM POTASSIUM UPTAKE PROTEIN B"/>
    <property type="match status" value="1"/>
</dbReference>
<evidence type="ECO:0000256" key="7">
    <source>
        <dbReference type="ARBA" id="ARBA00023136"/>
    </source>
</evidence>